<evidence type="ECO:0000313" key="2">
    <source>
        <dbReference type="Proteomes" id="UP000336646"/>
    </source>
</evidence>
<evidence type="ECO:0008006" key="3">
    <source>
        <dbReference type="Google" id="ProtNLM"/>
    </source>
</evidence>
<dbReference type="Proteomes" id="UP000336646">
    <property type="component" value="Unassembled WGS sequence"/>
</dbReference>
<dbReference type="EMBL" id="RXIR01000024">
    <property type="protein sequence ID" value="TVS26982.1"/>
    <property type="molecule type" value="Genomic_DNA"/>
</dbReference>
<evidence type="ECO:0000313" key="1">
    <source>
        <dbReference type="EMBL" id="TVS26982.1"/>
    </source>
</evidence>
<name>A0A6C1TV42_9CORY</name>
<dbReference type="OrthoDB" id="4427304at2"/>
<dbReference type="AlphaFoldDB" id="A0A6C1TV42"/>
<sequence length="96" mass="11196">MREERGFIRPHAEEVREGAMGDFEENWHRFSSPSAAAREIAAVWGVGRTTLTEWLQSEGRWPRATLAEVRRSRMLADENRRLRAMLDRLERGGESR</sequence>
<dbReference type="SUPFAM" id="SSF46689">
    <property type="entry name" value="Homeodomain-like"/>
    <property type="match status" value="1"/>
</dbReference>
<proteinExistence type="predicted"/>
<gene>
    <name evidence="1" type="ORF">EKI59_09770</name>
</gene>
<reference evidence="1 2" key="1">
    <citation type="submission" date="2018-12" db="EMBL/GenBank/DDBJ databases">
        <title>Corynebacterium sanguinis sp. nov., a clinically-associated and environmental corynebacterium.</title>
        <authorList>
            <person name="Gonzales-Siles L."/>
            <person name="Jaen-Luchoro D."/>
            <person name="Cardew S."/>
            <person name="Inganas E."/>
            <person name="Ohlen M."/>
            <person name="Jensie-Markopolous S."/>
            <person name="Pinyeiro-Iglesias B."/>
            <person name="Molin K."/>
            <person name="Skovbjerg S."/>
            <person name="Svensson-Stadler L."/>
            <person name="Funke G."/>
            <person name="Moore E.R.B."/>
        </authorList>
    </citation>
    <scope>NUCLEOTIDE SEQUENCE [LARGE SCALE GENOMIC DNA]</scope>
    <source>
        <strain evidence="1 2">58734</strain>
    </source>
</reference>
<protein>
    <recommendedName>
        <fullName evidence="3">Transposase</fullName>
    </recommendedName>
</protein>
<organism evidence="1 2">
    <name type="scientific">Corynebacterium sanguinis</name>
    <dbReference type="NCBI Taxonomy" id="2594913"/>
    <lineage>
        <taxon>Bacteria</taxon>
        <taxon>Bacillati</taxon>
        <taxon>Actinomycetota</taxon>
        <taxon>Actinomycetes</taxon>
        <taxon>Mycobacteriales</taxon>
        <taxon>Corynebacteriaceae</taxon>
        <taxon>Corynebacterium</taxon>
    </lineage>
</organism>
<dbReference type="InterPro" id="IPR009057">
    <property type="entry name" value="Homeodomain-like_sf"/>
</dbReference>
<accession>A0A6C1TV42</accession>
<comment type="caution">
    <text evidence="1">The sequence shown here is derived from an EMBL/GenBank/DDBJ whole genome shotgun (WGS) entry which is preliminary data.</text>
</comment>